<keyword evidence="3" id="KW-1185">Reference proteome</keyword>
<comment type="caution">
    <text evidence="2">The sequence shown here is derived from an EMBL/GenBank/DDBJ whole genome shotgun (WGS) entry which is preliminary data.</text>
</comment>
<dbReference type="Proteomes" id="UP000242188">
    <property type="component" value="Unassembled WGS sequence"/>
</dbReference>
<evidence type="ECO:0000313" key="2">
    <source>
        <dbReference type="EMBL" id="OWF44558.1"/>
    </source>
</evidence>
<keyword evidence="1" id="KW-0812">Transmembrane</keyword>
<name>A0A210Q741_MIZYE</name>
<protein>
    <submittedName>
        <fullName evidence="2">Uncharacterized protein</fullName>
    </submittedName>
</protein>
<reference evidence="2 3" key="1">
    <citation type="journal article" date="2017" name="Nat. Ecol. Evol.">
        <title>Scallop genome provides insights into evolution of bilaterian karyotype and development.</title>
        <authorList>
            <person name="Wang S."/>
            <person name="Zhang J."/>
            <person name="Jiao W."/>
            <person name="Li J."/>
            <person name="Xun X."/>
            <person name="Sun Y."/>
            <person name="Guo X."/>
            <person name="Huan P."/>
            <person name="Dong B."/>
            <person name="Zhang L."/>
            <person name="Hu X."/>
            <person name="Sun X."/>
            <person name="Wang J."/>
            <person name="Zhao C."/>
            <person name="Wang Y."/>
            <person name="Wang D."/>
            <person name="Huang X."/>
            <person name="Wang R."/>
            <person name="Lv J."/>
            <person name="Li Y."/>
            <person name="Zhang Z."/>
            <person name="Liu B."/>
            <person name="Lu W."/>
            <person name="Hui Y."/>
            <person name="Liang J."/>
            <person name="Zhou Z."/>
            <person name="Hou R."/>
            <person name="Li X."/>
            <person name="Liu Y."/>
            <person name="Li H."/>
            <person name="Ning X."/>
            <person name="Lin Y."/>
            <person name="Zhao L."/>
            <person name="Xing Q."/>
            <person name="Dou J."/>
            <person name="Li Y."/>
            <person name="Mao J."/>
            <person name="Guo H."/>
            <person name="Dou H."/>
            <person name="Li T."/>
            <person name="Mu C."/>
            <person name="Jiang W."/>
            <person name="Fu Q."/>
            <person name="Fu X."/>
            <person name="Miao Y."/>
            <person name="Liu J."/>
            <person name="Yu Q."/>
            <person name="Li R."/>
            <person name="Liao H."/>
            <person name="Li X."/>
            <person name="Kong Y."/>
            <person name="Jiang Z."/>
            <person name="Chourrout D."/>
            <person name="Li R."/>
            <person name="Bao Z."/>
        </authorList>
    </citation>
    <scope>NUCLEOTIDE SEQUENCE [LARGE SCALE GENOMIC DNA]</scope>
    <source>
        <strain evidence="2 3">PY_sf001</strain>
    </source>
</reference>
<dbReference type="AlphaFoldDB" id="A0A210Q741"/>
<dbReference type="GO" id="GO:0016020">
    <property type="term" value="C:membrane"/>
    <property type="evidence" value="ECO:0007669"/>
    <property type="project" value="InterPro"/>
</dbReference>
<feature type="transmembrane region" description="Helical" evidence="1">
    <location>
        <begin position="80"/>
        <end position="101"/>
    </location>
</feature>
<proteinExistence type="predicted"/>
<organism evidence="2 3">
    <name type="scientific">Mizuhopecten yessoensis</name>
    <name type="common">Japanese scallop</name>
    <name type="synonym">Patinopecten yessoensis</name>
    <dbReference type="NCBI Taxonomy" id="6573"/>
    <lineage>
        <taxon>Eukaryota</taxon>
        <taxon>Metazoa</taxon>
        <taxon>Spiralia</taxon>
        <taxon>Lophotrochozoa</taxon>
        <taxon>Mollusca</taxon>
        <taxon>Bivalvia</taxon>
        <taxon>Autobranchia</taxon>
        <taxon>Pteriomorphia</taxon>
        <taxon>Pectinida</taxon>
        <taxon>Pectinoidea</taxon>
        <taxon>Pectinidae</taxon>
        <taxon>Mizuhopecten</taxon>
    </lineage>
</organism>
<dbReference type="Gene3D" id="1.20.140.150">
    <property type="match status" value="1"/>
</dbReference>
<keyword evidence="1" id="KW-1133">Transmembrane helix</keyword>
<dbReference type="EMBL" id="NEDP02004752">
    <property type="protein sequence ID" value="OWF44558.1"/>
    <property type="molecule type" value="Genomic_DNA"/>
</dbReference>
<dbReference type="InterPro" id="IPR010761">
    <property type="entry name" value="Clc_prot-like"/>
</dbReference>
<dbReference type="Pfam" id="PF07062">
    <property type="entry name" value="Clc-like"/>
    <property type="match status" value="1"/>
</dbReference>
<accession>A0A210Q741</accession>
<keyword evidence="1" id="KW-0472">Membrane</keyword>
<sequence>MASFKKFSVLALIAIVLLIFGGILHIIAIATPYWHITYEATVGRVGHYGLWVGCKYFLTLVSCSGDFINPPAWLLGVRAMDVLGMLLGTTSLVLMGLYTFAPSGKWTTTYKVSSVVTALVAGK</sequence>
<gene>
    <name evidence="2" type="ORF">KP79_PYT04429</name>
</gene>
<evidence type="ECO:0000313" key="3">
    <source>
        <dbReference type="Proteomes" id="UP000242188"/>
    </source>
</evidence>
<evidence type="ECO:0000256" key="1">
    <source>
        <dbReference type="SAM" id="Phobius"/>
    </source>
</evidence>
<dbReference type="OrthoDB" id="9933182at2759"/>
<feature type="transmembrane region" description="Helical" evidence="1">
    <location>
        <begin position="7"/>
        <end position="36"/>
    </location>
</feature>